<evidence type="ECO:0000313" key="1">
    <source>
        <dbReference type="EMBL" id="MFD0853434.1"/>
    </source>
</evidence>
<dbReference type="EMBL" id="JBHTIR010002164">
    <property type="protein sequence ID" value="MFD0853434.1"/>
    <property type="molecule type" value="Genomic_DNA"/>
</dbReference>
<name>A0ABW3CHJ9_9ACTN</name>
<sequence>ASALADVPGRYGSRAAAPGAVADQVRNQYFFGYYERGAFWGAERAATEKRTGGNPSWNTGVDYRTLLTRSTQRDLVKRAYREAGLDLAADLRRLNAAPRVKADPGAVAYLNRYGTPNGRTPWPVVTLHSTGDGTVPSGNERRYAELVRRAGNPAKLRQLYVDRGNHCTFTASEEIVALRTLLHRIDTGRWSSTNPAALNIAAGGFGPDHQTVFDVEPAPGLHAAVPAFTHHRPGR</sequence>
<keyword evidence="2" id="KW-1185">Reference proteome</keyword>
<organism evidence="1 2">
    <name type="scientific">Actinomadura adrarensis</name>
    <dbReference type="NCBI Taxonomy" id="1819600"/>
    <lineage>
        <taxon>Bacteria</taxon>
        <taxon>Bacillati</taxon>
        <taxon>Actinomycetota</taxon>
        <taxon>Actinomycetes</taxon>
        <taxon>Streptosporangiales</taxon>
        <taxon>Thermomonosporaceae</taxon>
        <taxon>Actinomadura</taxon>
    </lineage>
</organism>
<evidence type="ECO:0008006" key="3">
    <source>
        <dbReference type="Google" id="ProtNLM"/>
    </source>
</evidence>
<evidence type="ECO:0000313" key="2">
    <source>
        <dbReference type="Proteomes" id="UP001597083"/>
    </source>
</evidence>
<feature type="non-terminal residue" evidence="1">
    <location>
        <position position="235"/>
    </location>
</feature>
<comment type="caution">
    <text evidence="1">The sequence shown here is derived from an EMBL/GenBank/DDBJ whole genome shotgun (WGS) entry which is preliminary data.</text>
</comment>
<reference evidence="2" key="1">
    <citation type="journal article" date="2019" name="Int. J. Syst. Evol. Microbiol.">
        <title>The Global Catalogue of Microorganisms (GCM) 10K type strain sequencing project: providing services to taxonomists for standard genome sequencing and annotation.</title>
        <authorList>
            <consortium name="The Broad Institute Genomics Platform"/>
            <consortium name="The Broad Institute Genome Sequencing Center for Infectious Disease"/>
            <person name="Wu L."/>
            <person name="Ma J."/>
        </authorList>
    </citation>
    <scope>NUCLEOTIDE SEQUENCE [LARGE SCALE GENOMIC DNA]</scope>
    <source>
        <strain evidence="2">JCM 31696</strain>
    </source>
</reference>
<protein>
    <recommendedName>
        <fullName evidence="3">Alpha/beta hydrolase</fullName>
    </recommendedName>
</protein>
<accession>A0ABW3CHJ9</accession>
<dbReference type="Proteomes" id="UP001597083">
    <property type="component" value="Unassembled WGS sequence"/>
</dbReference>
<gene>
    <name evidence="1" type="ORF">ACFQ07_14445</name>
</gene>
<feature type="non-terminal residue" evidence="1">
    <location>
        <position position="1"/>
    </location>
</feature>
<proteinExistence type="predicted"/>